<dbReference type="InterPro" id="IPR058248">
    <property type="entry name" value="Lxx211020-like"/>
</dbReference>
<dbReference type="STRING" id="225324.SAMN02745126_04040"/>
<keyword evidence="1" id="KW-0732">Signal</keyword>
<dbReference type="EMBL" id="FUWJ01000005">
    <property type="protein sequence ID" value="SKA18382.1"/>
    <property type="molecule type" value="Genomic_DNA"/>
</dbReference>
<organism evidence="2 3">
    <name type="scientific">Enhydrobacter aerosaccus</name>
    <dbReference type="NCBI Taxonomy" id="225324"/>
    <lineage>
        <taxon>Bacteria</taxon>
        <taxon>Pseudomonadati</taxon>
        <taxon>Pseudomonadota</taxon>
        <taxon>Alphaproteobacteria</taxon>
        <taxon>Hyphomicrobiales</taxon>
        <taxon>Enhydrobacter</taxon>
    </lineage>
</organism>
<evidence type="ECO:0000313" key="2">
    <source>
        <dbReference type="EMBL" id="SKA18382.1"/>
    </source>
</evidence>
<dbReference type="OrthoDB" id="9796962at2"/>
<dbReference type="Proteomes" id="UP000190092">
    <property type="component" value="Unassembled WGS sequence"/>
</dbReference>
<protein>
    <recommendedName>
        <fullName evidence="4">Copper(I)-binding protein</fullName>
    </recommendedName>
</protein>
<keyword evidence="3" id="KW-1185">Reference proteome</keyword>
<evidence type="ECO:0008006" key="4">
    <source>
        <dbReference type="Google" id="ProtNLM"/>
    </source>
</evidence>
<dbReference type="SUPFAM" id="SSF110087">
    <property type="entry name" value="DR1885-like metal-binding protein"/>
    <property type="match status" value="1"/>
</dbReference>
<sequence>MRFLRLTAIAVLMALLPGLALAHDYKLGALTIGHPWSRATAPTAPAGGGFLTITNTGTTPDRLVAARSPAAETVQIHEMKMDGNVMRMREVEHGLEIAPGATVTLAPGGFHLMLMGLKAPLKQDTHVPVTLVFEKAGSIDVELAVEGMGAMHSGH</sequence>
<dbReference type="AlphaFoldDB" id="A0A1T4RR16"/>
<name>A0A1T4RR16_9HYPH</name>
<dbReference type="Gene3D" id="2.60.40.1890">
    <property type="entry name" value="PCu(A)C copper chaperone"/>
    <property type="match status" value="1"/>
</dbReference>
<dbReference type="PANTHER" id="PTHR36302">
    <property type="entry name" value="BLR7088 PROTEIN"/>
    <property type="match status" value="1"/>
</dbReference>
<evidence type="ECO:0000313" key="3">
    <source>
        <dbReference type="Proteomes" id="UP000190092"/>
    </source>
</evidence>
<accession>A0A1T4RR16</accession>
<dbReference type="RefSeq" id="WP_085935709.1">
    <property type="nucleotide sequence ID" value="NZ_FUWJ01000005.1"/>
</dbReference>
<reference evidence="3" key="1">
    <citation type="submission" date="2017-02" db="EMBL/GenBank/DDBJ databases">
        <authorList>
            <person name="Varghese N."/>
            <person name="Submissions S."/>
        </authorList>
    </citation>
    <scope>NUCLEOTIDE SEQUENCE [LARGE SCALE GENOMIC DNA]</scope>
    <source>
        <strain evidence="3">ATCC 27094</strain>
    </source>
</reference>
<feature type="signal peptide" evidence="1">
    <location>
        <begin position="1"/>
        <end position="22"/>
    </location>
</feature>
<feature type="chain" id="PRO_5012526989" description="Copper(I)-binding protein" evidence="1">
    <location>
        <begin position="23"/>
        <end position="155"/>
    </location>
</feature>
<proteinExistence type="predicted"/>
<dbReference type="PANTHER" id="PTHR36302:SF1">
    <property type="entry name" value="COPPER CHAPERONE PCU(A)C"/>
    <property type="match status" value="1"/>
</dbReference>
<gene>
    <name evidence="2" type="ORF">SAMN02745126_04040</name>
</gene>
<dbReference type="InterPro" id="IPR036182">
    <property type="entry name" value="PCuAC_sf"/>
</dbReference>
<dbReference type="InterPro" id="IPR007410">
    <property type="entry name" value="LpqE-like"/>
</dbReference>
<dbReference type="Pfam" id="PF04314">
    <property type="entry name" value="PCuAC"/>
    <property type="match status" value="1"/>
</dbReference>
<evidence type="ECO:0000256" key="1">
    <source>
        <dbReference type="SAM" id="SignalP"/>
    </source>
</evidence>